<name>A0ABU0U9Q1_9SPHI</name>
<keyword evidence="2" id="KW-1185">Reference proteome</keyword>
<protein>
    <recommendedName>
        <fullName evidence="3">Phospholipase D-like domain-containing protein</fullName>
    </recommendedName>
</protein>
<proteinExistence type="predicted"/>
<evidence type="ECO:0000313" key="2">
    <source>
        <dbReference type="Proteomes" id="UP001244640"/>
    </source>
</evidence>
<dbReference type="Proteomes" id="UP001244640">
    <property type="component" value="Unassembled WGS sequence"/>
</dbReference>
<sequence length="60" mass="7003">MVKHDIAIDHKNIRDHTAYILIGSLNMTGQHRCCLKYSNWGNYQILFISEEKNTQLIDTP</sequence>
<accession>A0ABU0U9Q1</accession>
<comment type="caution">
    <text evidence="1">The sequence shown here is derived from an EMBL/GenBank/DDBJ whole genome shotgun (WGS) entry which is preliminary data.</text>
</comment>
<evidence type="ECO:0008006" key="3">
    <source>
        <dbReference type="Google" id="ProtNLM"/>
    </source>
</evidence>
<dbReference type="EMBL" id="JAUTBA010000001">
    <property type="protein sequence ID" value="MDQ1151574.1"/>
    <property type="molecule type" value="Genomic_DNA"/>
</dbReference>
<organism evidence="1 2">
    <name type="scientific">Sphingobacterium zeae</name>
    <dbReference type="NCBI Taxonomy" id="1776859"/>
    <lineage>
        <taxon>Bacteria</taxon>
        <taxon>Pseudomonadati</taxon>
        <taxon>Bacteroidota</taxon>
        <taxon>Sphingobacteriia</taxon>
        <taxon>Sphingobacteriales</taxon>
        <taxon>Sphingobacteriaceae</taxon>
        <taxon>Sphingobacterium</taxon>
    </lineage>
</organism>
<gene>
    <name evidence="1" type="ORF">QE382_003558</name>
</gene>
<reference evidence="1 2" key="1">
    <citation type="submission" date="2023-07" db="EMBL/GenBank/DDBJ databases">
        <title>Functional and genomic diversity of the sorghum phyllosphere microbiome.</title>
        <authorList>
            <person name="Shade A."/>
        </authorList>
    </citation>
    <scope>NUCLEOTIDE SEQUENCE [LARGE SCALE GENOMIC DNA]</scope>
    <source>
        <strain evidence="1 2">SORGH_AS_0892</strain>
    </source>
</reference>
<evidence type="ECO:0000313" key="1">
    <source>
        <dbReference type="EMBL" id="MDQ1151574.1"/>
    </source>
</evidence>